<reference evidence="3" key="1">
    <citation type="submission" date="2022-11" db="UniProtKB">
        <authorList>
            <consortium name="WormBaseParasite"/>
        </authorList>
    </citation>
    <scope>IDENTIFICATION</scope>
</reference>
<dbReference type="AlphaFoldDB" id="A0A915PQT3"/>
<organism evidence="2 3">
    <name type="scientific">Setaria digitata</name>
    <dbReference type="NCBI Taxonomy" id="48799"/>
    <lineage>
        <taxon>Eukaryota</taxon>
        <taxon>Metazoa</taxon>
        <taxon>Ecdysozoa</taxon>
        <taxon>Nematoda</taxon>
        <taxon>Chromadorea</taxon>
        <taxon>Rhabditida</taxon>
        <taxon>Spirurina</taxon>
        <taxon>Spiruromorpha</taxon>
        <taxon>Filarioidea</taxon>
        <taxon>Setariidae</taxon>
        <taxon>Setaria</taxon>
    </lineage>
</organism>
<accession>A0A915PQT3</accession>
<dbReference type="WBParaSite" id="sdigi.contig2.g249.t1">
    <property type="protein sequence ID" value="sdigi.contig2.g249.t1"/>
    <property type="gene ID" value="sdigi.contig2.g249"/>
</dbReference>
<evidence type="ECO:0000256" key="1">
    <source>
        <dbReference type="SAM" id="Coils"/>
    </source>
</evidence>
<keyword evidence="1" id="KW-0175">Coiled coil</keyword>
<proteinExistence type="predicted"/>
<name>A0A915PQT3_9BILA</name>
<evidence type="ECO:0000313" key="2">
    <source>
        <dbReference type="Proteomes" id="UP000887581"/>
    </source>
</evidence>
<feature type="coiled-coil region" evidence="1">
    <location>
        <begin position="616"/>
        <end position="643"/>
    </location>
</feature>
<dbReference type="Proteomes" id="UP000887581">
    <property type="component" value="Unplaced"/>
</dbReference>
<protein>
    <submittedName>
        <fullName evidence="3">Uncharacterized protein</fullName>
    </submittedName>
</protein>
<sequence length="688" mass="80182">MSSDNESCSRRSNVLLPSSGVLTKDGIPFYHLRRYALKPVHLQRLKQCGIKLRTGQFSNDENERIKKNWKKYAATNNIDYSRAYEFAGGYSRDMNRIERIDLLVFQNRTNFVPTMCEGFNDRTGRQVISRMIILYHPAEKGRQEWNDELEKQFEKLYAEDYSARAISIRLQRPKAEVDYRINLLRRRTEEPCDLDNCDIQLAENFVMKWLHPKNLPQELENMLPGKEEWNVADFALMDQEKAMSYLPWLSLTWKMLRPVPVIKRFWLKEVEKLRAACKNFDGDTKKAADACMPRLPLITVGEYRRALNLFLEQKPMFPSHLDIQKLQKRIEKEDLVGYCTNGLIEAEFLKRMLCVHITNCRSVTNAEILKNFNCTDWITVFIDYLKHLDGGIKKWHYDMKYVGEIILKKLKKDCRDVPTGSSSIAVKTKTNNSFSGSVTLDKTHEDEGIDYVSCSGVEVNDEDAKASARDVGSSSFNEYSEYFTEKLRNLIESRILLFDQLRQRKYAKKLRKIMRKDRKLEALQGLVERMIINLEDEQKLKLNKKYKKIMKRIQKVQGTENDKSLIHHELVGTEKSIKCDKNDGEGDETVNCMDYSETAAELDEEIKHFNSDSACNATASLELQNERKNINRERELKRRASEDTRTVIKSCVLSRLNKLVEPIEESEYDAVDVISLSKKKLRIKEQGS</sequence>
<keyword evidence="2" id="KW-1185">Reference proteome</keyword>
<evidence type="ECO:0000313" key="3">
    <source>
        <dbReference type="WBParaSite" id="sdigi.contig2.g249.t1"/>
    </source>
</evidence>